<accession>A0ABR8KM12</accession>
<dbReference type="Gene3D" id="1.25.40.10">
    <property type="entry name" value="Tetratricopeptide repeat domain"/>
    <property type="match status" value="1"/>
</dbReference>
<dbReference type="InterPro" id="IPR011990">
    <property type="entry name" value="TPR-like_helical_dom_sf"/>
</dbReference>
<comment type="caution">
    <text evidence="1">The sequence shown here is derived from an EMBL/GenBank/DDBJ whole genome shotgun (WGS) entry which is preliminary data.</text>
</comment>
<name>A0ABR8KM12_9SPHN</name>
<dbReference type="SUPFAM" id="SSF48452">
    <property type="entry name" value="TPR-like"/>
    <property type="match status" value="1"/>
</dbReference>
<evidence type="ECO:0000313" key="2">
    <source>
        <dbReference type="Proteomes" id="UP000635384"/>
    </source>
</evidence>
<dbReference type="EMBL" id="JACXLC010000001">
    <property type="protein sequence ID" value="MBD2840644.1"/>
    <property type="molecule type" value="Genomic_DNA"/>
</dbReference>
<evidence type="ECO:0000313" key="1">
    <source>
        <dbReference type="EMBL" id="MBD2840644.1"/>
    </source>
</evidence>
<gene>
    <name evidence="1" type="ORF">IB285_00070</name>
</gene>
<proteinExistence type="predicted"/>
<sequence length="239" mass="26081">MMGRLVWFMSLALLAALTISVQLDRQSAIAPHFADLTPEPVRSFAQAQIAARALAGEDPQEALQETRKLVARRPLPAEPLRMLAQAQIQSGQSSEGLTTIQIAAQRGWRDPAAQEAMLRVAIAAGDEREAARRYVALLVRRGTSDDLLQEFGEILFSNSHGLATQTLAGIVASSDRWRPVFLRRGMRVLPATSIAGVIAQSAEAGAAFDCALLRQTVQALERMDKQAHPELHEVVRIQC</sequence>
<dbReference type="Proteomes" id="UP000635384">
    <property type="component" value="Unassembled WGS sequence"/>
</dbReference>
<organism evidence="1 2">
    <name type="scientific">Erythrobacter rubeus</name>
    <dbReference type="NCBI Taxonomy" id="2760803"/>
    <lineage>
        <taxon>Bacteria</taxon>
        <taxon>Pseudomonadati</taxon>
        <taxon>Pseudomonadota</taxon>
        <taxon>Alphaproteobacteria</taxon>
        <taxon>Sphingomonadales</taxon>
        <taxon>Erythrobacteraceae</taxon>
        <taxon>Erythrobacter/Porphyrobacter group</taxon>
        <taxon>Erythrobacter</taxon>
    </lineage>
</organism>
<reference evidence="1 2" key="1">
    <citation type="submission" date="2020-09" db="EMBL/GenBank/DDBJ databases">
        <authorList>
            <person name="Yoon J.-W."/>
        </authorList>
    </citation>
    <scope>NUCLEOTIDE SEQUENCE [LARGE SCALE GENOMIC DNA]</scope>
    <source>
        <strain evidence="1 2">KMU-140</strain>
    </source>
</reference>
<protein>
    <submittedName>
        <fullName evidence="1">Uncharacterized protein</fullName>
    </submittedName>
</protein>
<keyword evidence="2" id="KW-1185">Reference proteome</keyword>